<dbReference type="RefSeq" id="XP_034086810.1">
    <property type="nucleotide sequence ID" value="XM_034230919.1"/>
</dbReference>
<dbReference type="CTD" id="792560"/>
<comment type="domain">
    <text evidence="14">The DHHC domain is required for palmitoyltransferase activity.</text>
</comment>
<dbReference type="Pfam" id="PF01529">
    <property type="entry name" value="DHHC"/>
    <property type="match status" value="1"/>
</dbReference>
<feature type="compositionally biased region" description="Low complexity" evidence="15">
    <location>
        <begin position="476"/>
        <end position="490"/>
    </location>
</feature>
<feature type="transmembrane region" description="Helical" evidence="14">
    <location>
        <begin position="199"/>
        <end position="221"/>
    </location>
</feature>
<feature type="compositionally biased region" description="Low complexity" evidence="15">
    <location>
        <begin position="407"/>
        <end position="425"/>
    </location>
</feature>
<protein>
    <recommendedName>
        <fullName evidence="14">Palmitoyltransferase</fullName>
        <ecNumber evidence="14">2.3.1.225</ecNumber>
    </recommendedName>
</protein>
<dbReference type="GO" id="GO:0019706">
    <property type="term" value="F:protein-cysteine S-palmitoyltransferase activity"/>
    <property type="evidence" value="ECO:0007669"/>
    <property type="project" value="UniProtKB-EC"/>
</dbReference>
<dbReference type="PANTHER" id="PTHR12349:SF3">
    <property type="entry name" value="PALMITOYLTRANSFERASE ZDHHC5"/>
    <property type="match status" value="1"/>
</dbReference>
<feature type="region of interest" description="Disordered" evidence="15">
    <location>
        <begin position="394"/>
        <end position="454"/>
    </location>
</feature>
<dbReference type="InterPro" id="IPR036259">
    <property type="entry name" value="MFS_trans_sf"/>
</dbReference>
<dbReference type="PANTHER" id="PTHR12349">
    <property type="entry name" value="ANKYRIN REPEAT AND LEM DOMAIN-CONTAINING PROTEIN 2"/>
    <property type="match status" value="1"/>
</dbReference>
<keyword evidence="5 14" id="KW-0808">Transferase</keyword>
<dbReference type="KEGG" id="gacu:117555890"/>
<comment type="catalytic activity">
    <reaction evidence="13">
        <text>L-cysteinyl-[protein] + hexadecanoyl-CoA = S-hexadecanoyl-L-cysteinyl-[protein] + CoA</text>
        <dbReference type="Rhea" id="RHEA:36683"/>
        <dbReference type="Rhea" id="RHEA-COMP:10131"/>
        <dbReference type="Rhea" id="RHEA-COMP:11032"/>
        <dbReference type="ChEBI" id="CHEBI:29950"/>
        <dbReference type="ChEBI" id="CHEBI:57287"/>
        <dbReference type="ChEBI" id="CHEBI:57379"/>
        <dbReference type="ChEBI" id="CHEBI:74151"/>
        <dbReference type="EC" id="2.3.1.225"/>
    </reaction>
    <physiologicalReaction direction="left-to-right" evidence="13">
        <dbReference type="Rhea" id="RHEA:36684"/>
    </physiologicalReaction>
</comment>
<accession>A0A6P8V9V5</accession>
<keyword evidence="8 14" id="KW-0472">Membrane</keyword>
<feature type="transmembrane region" description="Helical" evidence="14">
    <location>
        <begin position="163"/>
        <end position="187"/>
    </location>
</feature>
<keyword evidence="9" id="KW-0564">Palmitate</keyword>
<feature type="transmembrane region" description="Helical" evidence="14">
    <location>
        <begin position="61"/>
        <end position="82"/>
    </location>
</feature>
<keyword evidence="3" id="KW-0488">Methylation</keyword>
<feature type="region of interest" description="Disordered" evidence="15">
    <location>
        <begin position="476"/>
        <end position="573"/>
    </location>
</feature>
<evidence type="ECO:0000256" key="12">
    <source>
        <dbReference type="ARBA" id="ARBA00023463"/>
    </source>
</evidence>
<dbReference type="SUPFAM" id="SSF103473">
    <property type="entry name" value="MFS general substrate transporter"/>
    <property type="match status" value="1"/>
</dbReference>
<evidence type="ECO:0000313" key="18">
    <source>
        <dbReference type="RefSeq" id="XP_034086810.1"/>
    </source>
</evidence>
<comment type="similarity">
    <text evidence="12">Belongs to the DHHC palmitoyltransferase family. ERF2/ZDHHC9 subfamily.</text>
</comment>
<feature type="compositionally biased region" description="Polar residues" evidence="15">
    <location>
        <begin position="491"/>
        <end position="533"/>
    </location>
</feature>
<feature type="region of interest" description="Disordered" evidence="15">
    <location>
        <begin position="628"/>
        <end position="734"/>
    </location>
</feature>
<feature type="compositionally biased region" description="Polar residues" evidence="15">
    <location>
        <begin position="556"/>
        <end position="573"/>
    </location>
</feature>
<feature type="compositionally biased region" description="Gly residues" evidence="15">
    <location>
        <begin position="681"/>
        <end position="696"/>
    </location>
</feature>
<dbReference type="GO" id="GO:0005886">
    <property type="term" value="C:plasma membrane"/>
    <property type="evidence" value="ECO:0007669"/>
    <property type="project" value="UniProtKB-SubCell"/>
</dbReference>
<evidence type="ECO:0000256" key="2">
    <source>
        <dbReference type="ARBA" id="ARBA00022475"/>
    </source>
</evidence>
<keyword evidence="2" id="KW-1003">Cell membrane</keyword>
<evidence type="ECO:0000256" key="10">
    <source>
        <dbReference type="ARBA" id="ARBA00023288"/>
    </source>
</evidence>
<evidence type="ECO:0000256" key="8">
    <source>
        <dbReference type="ARBA" id="ARBA00023136"/>
    </source>
</evidence>
<sequence length="734" mass="78675">MPGFSGGGVGGGVGVPASAPPRPFRPSRYVPVSAATTFLVGSTTLFFCFTCPWLSEYISFVIPIYVAVIFLFTLANFCMATFMDPGVFPRAEEDEDKEDDFRAPLYKTVEIKGIQVRMKWCSTCRFYRPPRCSHCSVCDNCVEDFDHHCPWVNNCIGRRNYRYFFLFLISLTTHIINVFGFGLVYVLHHRHQLDTPHAAVTMAVMCVAGLFFVPVTGLTGFHMVLVSRGRTTNEQVTGKFRGGVNPFTNGCTRNISHVLCSSQAPRYMGRQRSPLTMDVQPPFLRPALTEAQLEAKVLDNGIQNDRHSTRSKSSLDQIESQSADAEPPPPPPPPKPELRYPGLPRADTEESSLLTEAPPTPSMFKYRPAFNSPGRNHTALTHLNKVHTPAQMIRGESLDSPSPTILQSSRQSSYRSEPSSLDGTTVVGGGMGARRGGGERGEGPGGPGGTAGMMSGGMSGYSLTGRSYTSYPSSLVLSAGGSRSSSLRSAQTAHNPLTTLQSEGTTDTSYKSLANQTPRNGSLSYDSLLTPSESPEFESAVHELSPQKPRAPFPSATVTGQHDRVSPSSPLQGYTSPFLSAQIAQQREGQLLQGSATFSSPHRAYLRAVSPPPHSPSGLPEVQHLLQHNQDSSRAPRHLSSLSSSPRSFEPPISPPPRGLSLGKSPSYIAEVGPQHKPRPAGGGIVLGGGGAGGGPQAPQSTSRPVLANHTTSKPGGGVKKVTGVGGTTYEISV</sequence>
<gene>
    <name evidence="18 19" type="primary">zdhhc5b</name>
</gene>
<evidence type="ECO:0000256" key="6">
    <source>
        <dbReference type="ARBA" id="ARBA00022692"/>
    </source>
</evidence>
<feature type="compositionally biased region" description="Gly residues" evidence="15">
    <location>
        <begin position="443"/>
        <end position="454"/>
    </location>
</feature>
<dbReference type="PROSITE" id="PS50216">
    <property type="entry name" value="DHHC"/>
    <property type="match status" value="1"/>
</dbReference>
<dbReference type="GeneID" id="117555890"/>
<organism evidence="17 19">
    <name type="scientific">Gymnodraco acuticeps</name>
    <name type="common">Antarctic dragonfish</name>
    <dbReference type="NCBI Taxonomy" id="8218"/>
    <lineage>
        <taxon>Eukaryota</taxon>
        <taxon>Metazoa</taxon>
        <taxon>Chordata</taxon>
        <taxon>Craniata</taxon>
        <taxon>Vertebrata</taxon>
        <taxon>Euteleostomi</taxon>
        <taxon>Actinopterygii</taxon>
        <taxon>Neopterygii</taxon>
        <taxon>Teleostei</taxon>
        <taxon>Neoteleostei</taxon>
        <taxon>Acanthomorphata</taxon>
        <taxon>Eupercaria</taxon>
        <taxon>Perciformes</taxon>
        <taxon>Notothenioidei</taxon>
        <taxon>Bathydraconidae</taxon>
        <taxon>Gymnodraco</taxon>
    </lineage>
</organism>
<reference evidence="18 19" key="1">
    <citation type="submission" date="2025-04" db="UniProtKB">
        <authorList>
            <consortium name="RefSeq"/>
        </authorList>
    </citation>
    <scope>IDENTIFICATION</scope>
</reference>
<feature type="domain" description="Palmitoyltransferase DHHC" evidence="16">
    <location>
        <begin position="117"/>
        <end position="237"/>
    </location>
</feature>
<evidence type="ECO:0000256" key="4">
    <source>
        <dbReference type="ARBA" id="ARBA00022553"/>
    </source>
</evidence>
<dbReference type="EC" id="2.3.1.225" evidence="14"/>
<feature type="transmembrane region" description="Helical" evidence="14">
    <location>
        <begin position="32"/>
        <end position="55"/>
    </location>
</feature>
<feature type="region of interest" description="Disordered" evidence="15">
    <location>
        <begin position="298"/>
        <end position="377"/>
    </location>
</feature>
<evidence type="ECO:0000313" key="17">
    <source>
        <dbReference type="Proteomes" id="UP000515161"/>
    </source>
</evidence>
<proteinExistence type="inferred from homology"/>
<evidence type="ECO:0000256" key="9">
    <source>
        <dbReference type="ARBA" id="ARBA00023139"/>
    </source>
</evidence>
<evidence type="ECO:0000313" key="19">
    <source>
        <dbReference type="RefSeq" id="XP_034086811.1"/>
    </source>
</evidence>
<keyword evidence="4" id="KW-0597">Phosphoprotein</keyword>
<keyword evidence="17" id="KW-1185">Reference proteome</keyword>
<feature type="compositionally biased region" description="Polar residues" evidence="15">
    <location>
        <begin position="311"/>
        <end position="323"/>
    </location>
</feature>
<evidence type="ECO:0000256" key="15">
    <source>
        <dbReference type="SAM" id="MobiDB-lite"/>
    </source>
</evidence>
<feature type="compositionally biased region" description="Gly residues" evidence="15">
    <location>
        <begin position="715"/>
        <end position="727"/>
    </location>
</feature>
<dbReference type="RefSeq" id="XP_034086811.1">
    <property type="nucleotide sequence ID" value="XM_034230920.1"/>
</dbReference>
<keyword evidence="11 14" id="KW-0012">Acyltransferase</keyword>
<dbReference type="Proteomes" id="UP000515161">
    <property type="component" value="Unplaced"/>
</dbReference>
<evidence type="ECO:0000256" key="1">
    <source>
        <dbReference type="ARBA" id="ARBA00004651"/>
    </source>
</evidence>
<dbReference type="AlphaFoldDB" id="A0A6P8V9V5"/>
<evidence type="ECO:0000256" key="3">
    <source>
        <dbReference type="ARBA" id="ARBA00022481"/>
    </source>
</evidence>
<keyword evidence="6 14" id="KW-0812">Transmembrane</keyword>
<evidence type="ECO:0000256" key="5">
    <source>
        <dbReference type="ARBA" id="ARBA00022679"/>
    </source>
</evidence>
<evidence type="ECO:0000256" key="14">
    <source>
        <dbReference type="RuleBase" id="RU079119"/>
    </source>
</evidence>
<name>A0A6P8V9V5_GYMAC</name>
<evidence type="ECO:0000256" key="7">
    <source>
        <dbReference type="ARBA" id="ARBA00022989"/>
    </source>
</evidence>
<feature type="compositionally biased region" description="Gly residues" evidence="15">
    <location>
        <begin position="426"/>
        <end position="435"/>
    </location>
</feature>
<feature type="compositionally biased region" description="Low complexity" evidence="15">
    <location>
        <begin position="638"/>
        <end position="651"/>
    </location>
</feature>
<evidence type="ECO:0000259" key="16">
    <source>
        <dbReference type="Pfam" id="PF01529"/>
    </source>
</evidence>
<keyword evidence="10" id="KW-0449">Lipoprotein</keyword>
<dbReference type="OrthoDB" id="4096362at2759"/>
<keyword evidence="7 14" id="KW-1133">Transmembrane helix</keyword>
<comment type="subcellular location">
    <subcellularLocation>
        <location evidence="1">Cell membrane</location>
        <topology evidence="1">Multi-pass membrane protein</topology>
    </subcellularLocation>
</comment>
<feature type="compositionally biased region" description="Pro residues" evidence="15">
    <location>
        <begin position="326"/>
        <end position="335"/>
    </location>
</feature>
<evidence type="ECO:0000256" key="13">
    <source>
        <dbReference type="ARBA" id="ARBA00047790"/>
    </source>
</evidence>
<evidence type="ECO:0000256" key="11">
    <source>
        <dbReference type="ARBA" id="ARBA00023315"/>
    </source>
</evidence>
<dbReference type="InterPro" id="IPR001594">
    <property type="entry name" value="Palmitoyltrfase_DHHC"/>
</dbReference>